<feature type="binding site" evidence="7">
    <location>
        <position position="189"/>
    </location>
    <ligand>
        <name>Zn(2+)</name>
        <dbReference type="ChEBI" id="CHEBI:29105"/>
    </ligand>
</feature>
<feature type="transmembrane region" description="Helical" evidence="8">
    <location>
        <begin position="159"/>
        <end position="179"/>
    </location>
</feature>
<dbReference type="PANTHER" id="PTHR20855:SF3">
    <property type="entry name" value="LD03007P"/>
    <property type="match status" value="1"/>
</dbReference>
<keyword evidence="3" id="KW-1003">Cell membrane</keyword>
<dbReference type="Proteomes" id="UP000198393">
    <property type="component" value="Unassembled WGS sequence"/>
</dbReference>
<keyword evidence="6 8" id="KW-0472">Membrane</keyword>
<sequence>METVRYSVTEERLNVITHAIGVIFGAVATGFMLLKTNSLESRIAVLTFGISLILLYTASTLYHLATKPEQRVKLRIFDHAAIYVLIAGTYTPVCMITLSDSIGFTLLIIIWSVAICGVTLKLFFTGRFDRLSTIMYIAMGWIALFAIKPLLSAMNTDGLLWMLYGGIFYTIGAGLYSIRSIPFNHAIFHVCVLGGSICHFIMVYFHVL</sequence>
<feature type="transmembrane region" description="Helical" evidence="8">
    <location>
        <begin position="12"/>
        <end position="31"/>
    </location>
</feature>
<evidence type="ECO:0000256" key="3">
    <source>
        <dbReference type="ARBA" id="ARBA00022475"/>
    </source>
</evidence>
<evidence type="ECO:0000256" key="6">
    <source>
        <dbReference type="ARBA" id="ARBA00023136"/>
    </source>
</evidence>
<feature type="binding site" evidence="7">
    <location>
        <position position="63"/>
    </location>
    <ligand>
        <name>Zn(2+)</name>
        <dbReference type="ChEBI" id="CHEBI:29105"/>
    </ligand>
</feature>
<keyword evidence="10" id="KW-1185">Reference proteome</keyword>
<organism evidence="9 10">
    <name type="scientific">Ekhidna lutea</name>
    <dbReference type="NCBI Taxonomy" id="447679"/>
    <lineage>
        <taxon>Bacteria</taxon>
        <taxon>Pseudomonadati</taxon>
        <taxon>Bacteroidota</taxon>
        <taxon>Cytophagia</taxon>
        <taxon>Cytophagales</taxon>
        <taxon>Reichenbachiellaceae</taxon>
        <taxon>Ekhidna</taxon>
    </lineage>
</organism>
<feature type="transmembrane region" description="Helical" evidence="8">
    <location>
        <begin position="186"/>
        <end position="207"/>
    </location>
</feature>
<evidence type="ECO:0000256" key="2">
    <source>
        <dbReference type="ARBA" id="ARBA00008488"/>
    </source>
</evidence>
<dbReference type="RefSeq" id="WP_089357149.1">
    <property type="nucleotide sequence ID" value="NZ_FZPD01000004.1"/>
</dbReference>
<proteinExistence type="inferred from homology"/>
<keyword evidence="5 8" id="KW-1133">Transmembrane helix</keyword>
<feature type="binding site" evidence="7">
    <location>
        <position position="185"/>
    </location>
    <ligand>
        <name>Zn(2+)</name>
        <dbReference type="ChEBI" id="CHEBI:29105"/>
    </ligand>
</feature>
<dbReference type="GO" id="GO:0005886">
    <property type="term" value="C:plasma membrane"/>
    <property type="evidence" value="ECO:0007669"/>
    <property type="project" value="UniProtKB-SubCell"/>
</dbReference>
<name>A0A239K618_EKHLU</name>
<dbReference type="PANTHER" id="PTHR20855">
    <property type="entry name" value="ADIPOR/PROGESTIN RECEPTOR-RELATED"/>
    <property type="match status" value="1"/>
</dbReference>
<comment type="subcellular location">
    <subcellularLocation>
        <location evidence="1">Cell membrane</location>
        <topology evidence="1">Multi-pass membrane protein</topology>
    </subcellularLocation>
</comment>
<dbReference type="InterPro" id="IPR004254">
    <property type="entry name" value="AdipoR/HlyIII-related"/>
</dbReference>
<evidence type="ECO:0000256" key="4">
    <source>
        <dbReference type="ARBA" id="ARBA00022692"/>
    </source>
</evidence>
<dbReference type="InterPro" id="IPR005744">
    <property type="entry name" value="Hy-lIII"/>
</dbReference>
<feature type="transmembrane region" description="Helical" evidence="8">
    <location>
        <begin position="76"/>
        <end position="98"/>
    </location>
</feature>
<comment type="similarity">
    <text evidence="2">Belongs to the UPF0073 (Hly-III) family.</text>
</comment>
<feature type="transmembrane region" description="Helical" evidence="8">
    <location>
        <begin position="43"/>
        <end position="64"/>
    </location>
</feature>
<dbReference type="Pfam" id="PF03006">
    <property type="entry name" value="HlyIII"/>
    <property type="match status" value="1"/>
</dbReference>
<keyword evidence="4 8" id="KW-0812">Transmembrane</keyword>
<feature type="transmembrane region" description="Helical" evidence="8">
    <location>
        <begin position="131"/>
        <end position="147"/>
    </location>
</feature>
<dbReference type="NCBIfam" id="TIGR01065">
    <property type="entry name" value="hlyIII"/>
    <property type="match status" value="1"/>
</dbReference>
<keyword evidence="7" id="KW-0479">Metal-binding</keyword>
<dbReference type="OrthoDB" id="9813689at2"/>
<evidence type="ECO:0000256" key="7">
    <source>
        <dbReference type="PIRSR" id="PIRSR604254-1"/>
    </source>
</evidence>
<dbReference type="GO" id="GO:0046872">
    <property type="term" value="F:metal ion binding"/>
    <property type="evidence" value="ECO:0007669"/>
    <property type="project" value="UniProtKB-KW"/>
</dbReference>
<evidence type="ECO:0000256" key="8">
    <source>
        <dbReference type="SAM" id="Phobius"/>
    </source>
</evidence>
<dbReference type="GO" id="GO:0140911">
    <property type="term" value="F:pore-forming activity"/>
    <property type="evidence" value="ECO:0007669"/>
    <property type="project" value="InterPro"/>
</dbReference>
<evidence type="ECO:0000313" key="9">
    <source>
        <dbReference type="EMBL" id="SNT13400.1"/>
    </source>
</evidence>
<feature type="transmembrane region" description="Helical" evidence="8">
    <location>
        <begin position="104"/>
        <end position="124"/>
    </location>
</feature>
<dbReference type="EMBL" id="FZPD01000004">
    <property type="protein sequence ID" value="SNT13400.1"/>
    <property type="molecule type" value="Genomic_DNA"/>
</dbReference>
<evidence type="ECO:0000256" key="1">
    <source>
        <dbReference type="ARBA" id="ARBA00004651"/>
    </source>
</evidence>
<evidence type="ECO:0000313" key="10">
    <source>
        <dbReference type="Proteomes" id="UP000198393"/>
    </source>
</evidence>
<protein>
    <submittedName>
        <fullName evidence="9">Hemolysin III</fullName>
    </submittedName>
</protein>
<evidence type="ECO:0000256" key="5">
    <source>
        <dbReference type="ARBA" id="ARBA00022989"/>
    </source>
</evidence>
<gene>
    <name evidence="9" type="ORF">SAMN05421640_2437</name>
</gene>
<dbReference type="AlphaFoldDB" id="A0A239K618"/>
<reference evidence="9 10" key="1">
    <citation type="submission" date="2017-06" db="EMBL/GenBank/DDBJ databases">
        <authorList>
            <person name="Kim H.J."/>
            <person name="Triplett B.A."/>
        </authorList>
    </citation>
    <scope>NUCLEOTIDE SEQUENCE [LARGE SCALE GENOMIC DNA]</scope>
    <source>
        <strain evidence="9 10">DSM 19307</strain>
    </source>
</reference>
<accession>A0A239K618</accession>
<keyword evidence="7" id="KW-0862">Zinc</keyword>